<feature type="compositionally biased region" description="Acidic residues" evidence="2">
    <location>
        <begin position="301"/>
        <end position="323"/>
    </location>
</feature>
<evidence type="ECO:0008006" key="6">
    <source>
        <dbReference type="Google" id="ProtNLM"/>
    </source>
</evidence>
<evidence type="ECO:0000256" key="1">
    <source>
        <dbReference type="SAM" id="Coils"/>
    </source>
</evidence>
<proteinExistence type="predicted"/>
<keyword evidence="3" id="KW-0732">Signal</keyword>
<feature type="compositionally biased region" description="Basic and acidic residues" evidence="2">
    <location>
        <begin position="248"/>
        <end position="258"/>
    </location>
</feature>
<reference evidence="4 5" key="1">
    <citation type="submission" date="2015-09" db="EMBL/GenBank/DDBJ databases">
        <title>Host preference determinants of Valsa canker pathogens revealed by comparative genomics.</title>
        <authorList>
            <person name="Yin Z."/>
            <person name="Huang L."/>
        </authorList>
    </citation>
    <scope>NUCLEOTIDE SEQUENCE [LARGE SCALE GENOMIC DNA]</scope>
    <source>
        <strain evidence="4 5">YSFL</strain>
    </source>
</reference>
<feature type="coiled-coil region" evidence="1">
    <location>
        <begin position="675"/>
        <end position="749"/>
    </location>
</feature>
<dbReference type="EMBL" id="LJZO01000023">
    <property type="protein sequence ID" value="ROV95610.1"/>
    <property type="molecule type" value="Genomic_DNA"/>
</dbReference>
<evidence type="ECO:0000313" key="5">
    <source>
        <dbReference type="Proteomes" id="UP000284375"/>
    </source>
</evidence>
<keyword evidence="5" id="KW-1185">Reference proteome</keyword>
<sequence>MHSSVFVLVAMAALRGAFAAPQNSGCATPTATVTINEPHPQCLRVCIPPTSACSAGEPTGPTPNPPVTSTMVEPNACTATIDIWNNPGCNNCATCTSAALIPRETTLPGEHWCPTPTTVSTTVTPTAICHCPEIPATCSNGGSLTNAPLPTTTLTEGCTVSVVAGPGDCSNVCPTCAYPARVKARATTTFPASTSTPSPPRIPQGIMEDEVIEDCIVVADNAMSTVSNKATSESNGNNHEGLTDDTAAQERDPGEMNKPHSPSQAPTPQTKFHQMSPTKARKAQSQVRRQPRSIVQKQFDGEDDCDYDPSDDSDDFLSDDSEPLESRFNLRSKETLEQQDVRISLRRSQNIDNMGTKRPRRPDSGDDQPRKRAVHKPLDAAGDRGLRRGPNKGHTQARLLTHETEDDSDDIPIAPTVRRRLRTRGTSSPESTVDTTFPQLQKDETQPLCHSDKAVEEKLEEAYQELSEYREALKKERAKCYGLEQQSLLWQARQLAAQDEEQTTTQRKSLPMPRPSSSIAVHGEIPASTSQVTQAKYQRVLELNKQLEGRLWDAELVRLNKTEGAKGHGLNQADQEDEQQKQAESKTEALLSTEQEISAIAQRQIQHEHENARQHAEKALSLENQVVDLTQKLQEREAAVKEEVVKSESLNSTVLIQRQQLLDGRFREIEKEKEIVDLAASRSQLQEKVQQLESELREAVESSVETRTRELNTELNKRQTTIEQLKNQVNDVQEELDWYKDRLDEFRTKYVEDMRARDQAERDRVLYILGDC</sequence>
<comment type="caution">
    <text evidence="4">The sequence shown here is derived from an EMBL/GenBank/DDBJ whole genome shotgun (WGS) entry which is preliminary data.</text>
</comment>
<feature type="chain" id="PRO_5019055132" description="TATA element modulatory factor 1 TATA binding domain-containing protein" evidence="3">
    <location>
        <begin position="20"/>
        <end position="772"/>
    </location>
</feature>
<feature type="region of interest" description="Disordered" evidence="2">
    <location>
        <begin position="227"/>
        <end position="414"/>
    </location>
</feature>
<protein>
    <recommendedName>
        <fullName evidence="6">TATA element modulatory factor 1 TATA binding domain-containing protein</fullName>
    </recommendedName>
</protein>
<evidence type="ECO:0000313" key="4">
    <source>
        <dbReference type="EMBL" id="ROV95610.1"/>
    </source>
</evidence>
<name>A0A423VX00_CYTCH</name>
<feature type="compositionally biased region" description="Basic and acidic residues" evidence="2">
    <location>
        <begin position="331"/>
        <end position="340"/>
    </location>
</feature>
<accession>A0A423VX00</accession>
<feature type="region of interest" description="Disordered" evidence="2">
    <location>
        <begin position="563"/>
        <end position="587"/>
    </location>
</feature>
<evidence type="ECO:0000256" key="3">
    <source>
        <dbReference type="SAM" id="SignalP"/>
    </source>
</evidence>
<dbReference type="OrthoDB" id="10587128at2759"/>
<organism evidence="4 5">
    <name type="scientific">Cytospora chrysosperma</name>
    <name type="common">Cytospora canker fungus</name>
    <name type="synonym">Sphaeria chrysosperma</name>
    <dbReference type="NCBI Taxonomy" id="252740"/>
    <lineage>
        <taxon>Eukaryota</taxon>
        <taxon>Fungi</taxon>
        <taxon>Dikarya</taxon>
        <taxon>Ascomycota</taxon>
        <taxon>Pezizomycotina</taxon>
        <taxon>Sordariomycetes</taxon>
        <taxon>Sordariomycetidae</taxon>
        <taxon>Diaporthales</taxon>
        <taxon>Cytosporaceae</taxon>
        <taxon>Cytospora</taxon>
    </lineage>
</organism>
<feature type="compositionally biased region" description="Basic and acidic residues" evidence="2">
    <location>
        <begin position="361"/>
        <end position="386"/>
    </location>
</feature>
<evidence type="ECO:0000256" key="2">
    <source>
        <dbReference type="SAM" id="MobiDB-lite"/>
    </source>
</evidence>
<dbReference type="AlphaFoldDB" id="A0A423VX00"/>
<dbReference type="Proteomes" id="UP000284375">
    <property type="component" value="Unassembled WGS sequence"/>
</dbReference>
<feature type="coiled-coil region" evidence="1">
    <location>
        <begin position="452"/>
        <end position="486"/>
    </location>
</feature>
<feature type="compositionally biased region" description="Polar residues" evidence="2">
    <location>
        <begin position="227"/>
        <end position="240"/>
    </location>
</feature>
<gene>
    <name evidence="4" type="ORF">VSDG_05277</name>
</gene>
<feature type="signal peptide" evidence="3">
    <location>
        <begin position="1"/>
        <end position="19"/>
    </location>
</feature>
<feature type="compositionally biased region" description="Polar residues" evidence="2">
    <location>
        <begin position="260"/>
        <end position="296"/>
    </location>
</feature>
<feature type="coiled-coil region" evidence="1">
    <location>
        <begin position="612"/>
        <end position="639"/>
    </location>
</feature>
<feature type="compositionally biased region" description="Basic and acidic residues" evidence="2">
    <location>
        <begin position="578"/>
        <end position="587"/>
    </location>
</feature>
<dbReference type="STRING" id="252740.A0A423VX00"/>
<keyword evidence="1" id="KW-0175">Coiled coil</keyword>